<dbReference type="PANTHER" id="PTHR18964:SF169">
    <property type="entry name" value="N-ACETYLMANNOSAMINE KINASE"/>
    <property type="match status" value="1"/>
</dbReference>
<dbReference type="Gene3D" id="3.30.420.40">
    <property type="match status" value="2"/>
</dbReference>
<dbReference type="GO" id="GO:0004340">
    <property type="term" value="F:glucokinase activity"/>
    <property type="evidence" value="ECO:0007669"/>
    <property type="project" value="UniProtKB-EC"/>
</dbReference>
<dbReference type="RefSeq" id="WP_183984699.1">
    <property type="nucleotide sequence ID" value="NZ_JACHHG010000002.1"/>
</dbReference>
<evidence type="ECO:0000313" key="2">
    <source>
        <dbReference type="Proteomes" id="UP000569951"/>
    </source>
</evidence>
<comment type="caution">
    <text evidence="1">The sequence shown here is derived from an EMBL/GenBank/DDBJ whole genome shotgun (WGS) entry which is preliminary data.</text>
</comment>
<sequence>MPDLSAPHHALALDVGGSHVSAALVDLQRRQALPVTRLHTDPDADAGTILDAWVQAARTAHAAGGHVPLAHIGLALPAPFDYRRGISRMQHKFAALYGLNVKEQLRARLRGSALETLDLRLANDADLFALGEAWSGAARGRARVIGITLGTGLGSGFVDRGRVVVEGPEVPPGGELWNTPYRSDIAETFACGAAVTRAYARQGQEALAAAEVARRAETGDPIARQAFAELGHHLGEIIAPWVQRFEPDAIVIGGNVSRAWSLFSPALEAALPGTPCLPSALFEEAALLGAAALSHDSPYPPTR</sequence>
<dbReference type="InterPro" id="IPR000600">
    <property type="entry name" value="ROK"/>
</dbReference>
<dbReference type="SUPFAM" id="SSF53067">
    <property type="entry name" value="Actin-like ATPase domain"/>
    <property type="match status" value="1"/>
</dbReference>
<keyword evidence="2" id="KW-1185">Reference proteome</keyword>
<dbReference type="EMBL" id="JACHHG010000002">
    <property type="protein sequence ID" value="MBB6097372.1"/>
    <property type="molecule type" value="Genomic_DNA"/>
</dbReference>
<proteinExistence type="predicted"/>
<name>A0A841HZR5_9DEIO</name>
<dbReference type="AlphaFoldDB" id="A0A841HZR5"/>
<keyword evidence="1" id="KW-0808">Transferase</keyword>
<protein>
    <submittedName>
        <fullName evidence="1">Glucokinase</fullName>
        <ecNumber evidence="1">2.7.1.2</ecNumber>
    </submittedName>
</protein>
<evidence type="ECO:0000313" key="1">
    <source>
        <dbReference type="EMBL" id="MBB6097372.1"/>
    </source>
</evidence>
<dbReference type="CDD" id="cd23763">
    <property type="entry name" value="ASKHA_ATPase_ROK"/>
    <property type="match status" value="1"/>
</dbReference>
<dbReference type="Proteomes" id="UP000569951">
    <property type="component" value="Unassembled WGS sequence"/>
</dbReference>
<dbReference type="Pfam" id="PF00480">
    <property type="entry name" value="ROK"/>
    <property type="match status" value="1"/>
</dbReference>
<dbReference type="InterPro" id="IPR043129">
    <property type="entry name" value="ATPase_NBD"/>
</dbReference>
<dbReference type="EC" id="2.7.1.2" evidence="1"/>
<reference evidence="1 2" key="1">
    <citation type="submission" date="2020-08" db="EMBL/GenBank/DDBJ databases">
        <title>Genomic Encyclopedia of Type Strains, Phase IV (KMG-IV): sequencing the most valuable type-strain genomes for metagenomic binning, comparative biology and taxonomic classification.</title>
        <authorList>
            <person name="Goeker M."/>
        </authorList>
    </citation>
    <scope>NUCLEOTIDE SEQUENCE [LARGE SCALE GENOMIC DNA]</scope>
    <source>
        <strain evidence="1 2">DSM 21458</strain>
    </source>
</reference>
<keyword evidence="1" id="KW-0418">Kinase</keyword>
<gene>
    <name evidence="1" type="ORF">HNR42_000786</name>
</gene>
<organism evidence="1 2">
    <name type="scientific">Deinobacterium chartae</name>
    <dbReference type="NCBI Taxonomy" id="521158"/>
    <lineage>
        <taxon>Bacteria</taxon>
        <taxon>Thermotogati</taxon>
        <taxon>Deinococcota</taxon>
        <taxon>Deinococci</taxon>
        <taxon>Deinococcales</taxon>
        <taxon>Deinococcaceae</taxon>
        <taxon>Deinobacterium</taxon>
    </lineage>
</organism>
<dbReference type="PANTHER" id="PTHR18964">
    <property type="entry name" value="ROK (REPRESSOR, ORF, KINASE) FAMILY"/>
    <property type="match status" value="1"/>
</dbReference>
<accession>A0A841HZR5</accession>